<evidence type="ECO:0000256" key="1">
    <source>
        <dbReference type="ARBA" id="ARBA00022679"/>
    </source>
</evidence>
<dbReference type="KEGG" id="cprv:CYPRO_1141"/>
<dbReference type="Proteomes" id="UP000254808">
    <property type="component" value="Chromosome"/>
</dbReference>
<dbReference type="Pfam" id="PF01648">
    <property type="entry name" value="ACPS"/>
    <property type="match status" value="1"/>
</dbReference>
<dbReference type="Gene3D" id="3.90.470.20">
    <property type="entry name" value="4'-phosphopantetheinyl transferase domain"/>
    <property type="match status" value="1"/>
</dbReference>
<evidence type="ECO:0000313" key="4">
    <source>
        <dbReference type="Proteomes" id="UP000254808"/>
    </source>
</evidence>
<organism evidence="3 4">
    <name type="scientific">Cyclonatronum proteinivorum</name>
    <dbReference type="NCBI Taxonomy" id="1457365"/>
    <lineage>
        <taxon>Bacteria</taxon>
        <taxon>Pseudomonadati</taxon>
        <taxon>Balneolota</taxon>
        <taxon>Balneolia</taxon>
        <taxon>Balneolales</taxon>
        <taxon>Cyclonatronaceae</taxon>
        <taxon>Cyclonatronum</taxon>
    </lineage>
</organism>
<dbReference type="GO" id="GO:0000287">
    <property type="term" value="F:magnesium ion binding"/>
    <property type="evidence" value="ECO:0007669"/>
    <property type="project" value="InterPro"/>
</dbReference>
<dbReference type="GO" id="GO:0008897">
    <property type="term" value="F:holo-[acyl-carrier-protein] synthase activity"/>
    <property type="evidence" value="ECO:0007669"/>
    <property type="project" value="InterPro"/>
</dbReference>
<reference evidence="3 4" key="1">
    <citation type="submission" date="2018-03" db="EMBL/GenBank/DDBJ databases">
        <title>Phenotypic and genomic properties of Cyclonatronum proteinivorum gen. nov., sp. nov., a haloalkaliphilic bacteroidete from soda lakes possessing Na+-translocating rhodopsin.</title>
        <authorList>
            <person name="Toshchakov S.V."/>
            <person name="Korzhenkov A."/>
            <person name="Samarov N.I."/>
            <person name="Kublanov I.V."/>
            <person name="Muntyan M.S."/>
            <person name="Sorokin D.Y."/>
        </authorList>
    </citation>
    <scope>NUCLEOTIDE SEQUENCE [LARGE SCALE GENOMIC DNA]</scope>
    <source>
        <strain evidence="3 4">Omega</strain>
    </source>
</reference>
<dbReference type="RefSeq" id="WP_164682573.1">
    <property type="nucleotide sequence ID" value="NZ_CP027806.1"/>
</dbReference>
<dbReference type="InterPro" id="IPR037143">
    <property type="entry name" value="4-PPantetheinyl_Trfase_dom_sf"/>
</dbReference>
<feature type="domain" description="4'-phosphopantetheinyl transferase" evidence="2">
    <location>
        <begin position="88"/>
        <end position="160"/>
    </location>
</feature>
<dbReference type="SUPFAM" id="SSF56214">
    <property type="entry name" value="4'-phosphopantetheinyl transferase"/>
    <property type="match status" value="1"/>
</dbReference>
<gene>
    <name evidence="3" type="ORF">CYPRO_1141</name>
</gene>
<dbReference type="AlphaFoldDB" id="A0A345UIV4"/>
<protein>
    <submittedName>
        <fullName evidence="3">4'-phosphopantetheinyl transferase superfamily protein</fullName>
    </submittedName>
</protein>
<accession>A0A345UIV4</accession>
<dbReference type="EMBL" id="CP027806">
    <property type="protein sequence ID" value="AXJ00406.1"/>
    <property type="molecule type" value="Genomic_DNA"/>
</dbReference>
<evidence type="ECO:0000259" key="2">
    <source>
        <dbReference type="Pfam" id="PF01648"/>
    </source>
</evidence>
<sequence length="190" mass="20736">MSILFRYKPGSAGNPLVRIAGSTQPDSPDCRQQLLYELLHDAGQDTHSAVIGHLAGGKPFLQTDSGSFPISVSHTRGLLLIALSTGPQIGLDTEPAARKVPERLLARIRSAEDAAFENQLPPLKLWTLKEAFLKMTGTGLRHPMRAVSVSPAGDHYYLCKTVRADGTPLQALTVSFMWREFRIALAVEHP</sequence>
<keyword evidence="1 3" id="KW-0808">Transferase</keyword>
<name>A0A345UIV4_9BACT</name>
<proteinExistence type="predicted"/>
<keyword evidence="4" id="KW-1185">Reference proteome</keyword>
<evidence type="ECO:0000313" key="3">
    <source>
        <dbReference type="EMBL" id="AXJ00406.1"/>
    </source>
</evidence>
<dbReference type="InterPro" id="IPR008278">
    <property type="entry name" value="4-PPantetheinyl_Trfase_dom"/>
</dbReference>